<keyword evidence="2" id="KW-1185">Reference proteome</keyword>
<accession>A0ACC3N8S2</accession>
<reference evidence="1" key="1">
    <citation type="submission" date="2023-07" db="EMBL/GenBank/DDBJ databases">
        <title>Black Yeasts Isolated from many extreme environments.</title>
        <authorList>
            <person name="Coleine C."/>
            <person name="Stajich J.E."/>
            <person name="Selbmann L."/>
        </authorList>
    </citation>
    <scope>NUCLEOTIDE SEQUENCE</scope>
    <source>
        <strain evidence="1">CCFEE 5714</strain>
    </source>
</reference>
<name>A0ACC3N8S2_9PEZI</name>
<comment type="caution">
    <text evidence="1">The sequence shown here is derived from an EMBL/GenBank/DDBJ whole genome shotgun (WGS) entry which is preliminary data.</text>
</comment>
<dbReference type="Proteomes" id="UP001281147">
    <property type="component" value="Unassembled WGS sequence"/>
</dbReference>
<proteinExistence type="predicted"/>
<evidence type="ECO:0000313" key="1">
    <source>
        <dbReference type="EMBL" id="KAK3712290.1"/>
    </source>
</evidence>
<gene>
    <name evidence="1" type="ORF">LTR37_009152</name>
</gene>
<protein>
    <submittedName>
        <fullName evidence="1">Uncharacterized protein</fullName>
    </submittedName>
</protein>
<sequence length="614" mass="70442">MATNRPSFVKVCDLRTRLHCKNDFELSLTGLKPYHEEIAFERRGPRDRMVQASTAEQRDASTLEPIREKWLDRDQWTPKALGLIGDKIACGLIPQTTEALYRSTKDDVTTIIQSARLQSRSELSEEAAENLHSSRSAMLEFKVGRRSSAGRNAGAEFQRFLNAVQLFVDHFSGIAELVKAADNQYGGLAYGTLSLLLSVAVHKQRREESLEQALEKLTYSFPQLVTLKKLDPSDRLQALIAESFSLVVEFCREAVKYWLNKKDSLMDAVSPSAQKMNTLSQIRLVLSRAREETDLLLLERITKMQERLEDVQRHLLCTQEVVERTSRGDQEINLARLCRILQAKNSCPTDADTKQYDKLLTVAFESRVFDLHSPVQPTWASLMDEQKYADWHHAQSTTILLCGGLNSPFASIKQCGTLNWRSRASVCSVQQLNVREETVLFFYCQNDWTLVQRNRRTFQYVVNSLAYQLAELHPELLPSRLETFESIEQVPKEDQEDPRPDRVLQPLRMLLQALSQHDRVHIVVDRLDQCNWSECRDPFIQNSLPTAVESLVELVREVRCCVKILLIVESFQAQRVIKAEVLKDGKGIVDCKVIWQQETEEESFLKSMRREALI</sequence>
<organism evidence="1 2">
    <name type="scientific">Vermiconidia calcicola</name>
    <dbReference type="NCBI Taxonomy" id="1690605"/>
    <lineage>
        <taxon>Eukaryota</taxon>
        <taxon>Fungi</taxon>
        <taxon>Dikarya</taxon>
        <taxon>Ascomycota</taxon>
        <taxon>Pezizomycotina</taxon>
        <taxon>Dothideomycetes</taxon>
        <taxon>Dothideomycetidae</taxon>
        <taxon>Mycosphaerellales</taxon>
        <taxon>Extremaceae</taxon>
        <taxon>Vermiconidia</taxon>
    </lineage>
</organism>
<dbReference type="EMBL" id="JAUTXU010000070">
    <property type="protein sequence ID" value="KAK3712290.1"/>
    <property type="molecule type" value="Genomic_DNA"/>
</dbReference>
<evidence type="ECO:0000313" key="2">
    <source>
        <dbReference type="Proteomes" id="UP001281147"/>
    </source>
</evidence>